<dbReference type="UniPathway" id="UPA00214"/>
<evidence type="ECO:0000313" key="12">
    <source>
        <dbReference type="EMBL" id="EHK77822.1"/>
    </source>
</evidence>
<dbReference type="GO" id="GO:0033499">
    <property type="term" value="P:galactose catabolic process via UDP-galactose, Leloir pathway"/>
    <property type="evidence" value="ECO:0007669"/>
    <property type="project" value="TreeGrafter"/>
</dbReference>
<dbReference type="NCBIfam" id="TIGR01179">
    <property type="entry name" value="galE"/>
    <property type="match status" value="1"/>
</dbReference>
<dbReference type="InterPro" id="IPR016040">
    <property type="entry name" value="NAD(P)-bd_dom"/>
</dbReference>
<dbReference type="CDD" id="cd05247">
    <property type="entry name" value="UDP_G4E_1_SDR_e"/>
    <property type="match status" value="1"/>
</dbReference>
<comment type="catalytic activity">
    <reaction evidence="1 10">
        <text>UDP-alpha-D-glucose = UDP-alpha-D-galactose</text>
        <dbReference type="Rhea" id="RHEA:22168"/>
        <dbReference type="ChEBI" id="CHEBI:58885"/>
        <dbReference type="ChEBI" id="CHEBI:66914"/>
        <dbReference type="EC" id="5.1.3.2"/>
    </reaction>
</comment>
<dbReference type="PANTHER" id="PTHR43725">
    <property type="entry name" value="UDP-GLUCOSE 4-EPIMERASE"/>
    <property type="match status" value="1"/>
</dbReference>
<evidence type="ECO:0000256" key="6">
    <source>
        <dbReference type="ARBA" id="ARBA00018569"/>
    </source>
</evidence>
<dbReference type="PATRIC" id="fig|1107881.3.peg.2426"/>
<evidence type="ECO:0000256" key="2">
    <source>
        <dbReference type="ARBA" id="ARBA00001911"/>
    </source>
</evidence>
<evidence type="ECO:0000256" key="8">
    <source>
        <dbReference type="ARBA" id="ARBA00023235"/>
    </source>
</evidence>
<evidence type="ECO:0000256" key="7">
    <source>
        <dbReference type="ARBA" id="ARBA00023027"/>
    </source>
</evidence>
<keyword evidence="8 10" id="KW-0413">Isomerase</keyword>
<dbReference type="InterPro" id="IPR005886">
    <property type="entry name" value="UDP_G4E"/>
</dbReference>
<comment type="cofactor">
    <cofactor evidence="2 10">
        <name>NAD(+)</name>
        <dbReference type="ChEBI" id="CHEBI:57540"/>
    </cofactor>
</comment>
<dbReference type="InterPro" id="IPR036291">
    <property type="entry name" value="NAD(P)-bd_dom_sf"/>
</dbReference>
<evidence type="ECO:0000256" key="4">
    <source>
        <dbReference type="ARBA" id="ARBA00007637"/>
    </source>
</evidence>
<organism evidence="12 13">
    <name type="scientific">Sinorhizobium meliloti CCNWSX0020</name>
    <dbReference type="NCBI Taxonomy" id="1107881"/>
    <lineage>
        <taxon>Bacteria</taxon>
        <taxon>Pseudomonadati</taxon>
        <taxon>Pseudomonadota</taxon>
        <taxon>Alphaproteobacteria</taxon>
        <taxon>Hyphomicrobiales</taxon>
        <taxon>Rhizobiaceae</taxon>
        <taxon>Sinorhizobium/Ensifer group</taxon>
        <taxon>Sinorhizobium</taxon>
    </lineage>
</organism>
<protein>
    <recommendedName>
        <fullName evidence="6 10">UDP-glucose 4-epimerase</fullName>
        <ecNumber evidence="5 10">5.1.3.2</ecNumber>
    </recommendedName>
</protein>
<dbReference type="GO" id="GO:0003978">
    <property type="term" value="F:UDP-glucose 4-epimerase activity"/>
    <property type="evidence" value="ECO:0007669"/>
    <property type="project" value="UniProtKB-UniRule"/>
</dbReference>
<evidence type="ECO:0000256" key="10">
    <source>
        <dbReference type="RuleBase" id="RU366046"/>
    </source>
</evidence>
<gene>
    <name evidence="12" type="ORF">SM0020_11965</name>
</gene>
<accession>H0FYT9</accession>
<comment type="similarity">
    <text evidence="4 10">Belongs to the NAD(P)-dependent epimerase/dehydratase family.</text>
</comment>
<evidence type="ECO:0000256" key="3">
    <source>
        <dbReference type="ARBA" id="ARBA00004947"/>
    </source>
</evidence>
<evidence type="ECO:0000256" key="5">
    <source>
        <dbReference type="ARBA" id="ARBA00013189"/>
    </source>
</evidence>
<feature type="domain" description="NAD(P)-binding" evidence="11">
    <location>
        <begin position="54"/>
        <end position="361"/>
    </location>
</feature>
<comment type="subunit">
    <text evidence="10">Homodimer.</text>
</comment>
<sequence length="375" mass="41475">MQSALPRREAVEYAAILQNFHILLEISPLFIAKPALSNFRNHPQRLPVQNNNILVVGGAGYIGSHTCLQLAAKGYQPVVYDNLSNGHEEFVKWGVLEKGDIRDRQRLDEVLARHKPRAILHFAAMIEVGESVKDPAAFYDNNVIGTLTLLSAALAAGIDAFVFSSTCATYGLPDSVPMDESHKQAPINPYGRTKWICEQALKDYGLYKGLRSVILRYFNAAGADFEGRIGEWHEPETHAIPLAIDAALGRREGFKVFGTDYDTRDGTCVRDYIHVLDLADAHVRAVDYLLEGGESVALNLGTGTGTTVKELLDAIEKVAKRPFNIGYAERREGDSTTLVANNDKARQVLGWEPQYDLAAITESAWNWHSRRNQGG</sequence>
<dbReference type="SUPFAM" id="SSF51735">
    <property type="entry name" value="NAD(P)-binding Rossmann-fold domains"/>
    <property type="match status" value="1"/>
</dbReference>
<reference evidence="12 13" key="1">
    <citation type="journal article" date="2012" name="J. Bacteriol.">
        <title>Draft Genome Sequence of Sinorhizobium meliloti CCNWSX0020, a Nitrogen-Fixing Symbiont with Copper Tolerance Capability Isolated from Lead-Zinc Mine Tailings.</title>
        <authorList>
            <person name="Li Z."/>
            <person name="Ma Z."/>
            <person name="Hao X."/>
            <person name="Wei G."/>
        </authorList>
    </citation>
    <scope>NUCLEOTIDE SEQUENCE [LARGE SCALE GENOMIC DNA]</scope>
    <source>
        <strain evidence="12 13">CCNWSX0020</strain>
    </source>
</reference>
<dbReference type="Gene3D" id="3.90.25.10">
    <property type="entry name" value="UDP-galactose 4-epimerase, domain 1"/>
    <property type="match status" value="1"/>
</dbReference>
<dbReference type="EC" id="5.1.3.2" evidence="5 10"/>
<dbReference type="AlphaFoldDB" id="H0FYT9"/>
<dbReference type="PANTHER" id="PTHR43725:SF53">
    <property type="entry name" value="UDP-ARABINOSE 4-EPIMERASE 1"/>
    <property type="match status" value="1"/>
</dbReference>
<keyword evidence="9 10" id="KW-0119">Carbohydrate metabolism</keyword>
<evidence type="ECO:0000256" key="1">
    <source>
        <dbReference type="ARBA" id="ARBA00000083"/>
    </source>
</evidence>
<evidence type="ECO:0000256" key="9">
    <source>
        <dbReference type="ARBA" id="ARBA00023277"/>
    </source>
</evidence>
<evidence type="ECO:0000259" key="11">
    <source>
        <dbReference type="Pfam" id="PF16363"/>
    </source>
</evidence>
<evidence type="ECO:0000313" key="13">
    <source>
        <dbReference type="Proteomes" id="UP000004038"/>
    </source>
</evidence>
<dbReference type="Gene3D" id="3.40.50.720">
    <property type="entry name" value="NAD(P)-binding Rossmann-like Domain"/>
    <property type="match status" value="1"/>
</dbReference>
<keyword evidence="7 10" id="KW-0520">NAD</keyword>
<dbReference type="Pfam" id="PF16363">
    <property type="entry name" value="GDP_Man_Dehyd"/>
    <property type="match status" value="1"/>
</dbReference>
<dbReference type="Proteomes" id="UP000004038">
    <property type="component" value="Unassembled WGS sequence"/>
</dbReference>
<dbReference type="EMBL" id="AGVV01000018">
    <property type="protein sequence ID" value="EHK77822.1"/>
    <property type="molecule type" value="Genomic_DNA"/>
</dbReference>
<name>H0FYT9_RHIML</name>
<proteinExistence type="inferred from homology"/>
<comment type="pathway">
    <text evidence="3 10">Carbohydrate metabolism; galactose metabolism.</text>
</comment>